<dbReference type="Pfam" id="PF07686">
    <property type="entry name" value="V-set"/>
    <property type="match status" value="1"/>
</dbReference>
<dbReference type="GO" id="GO:0007156">
    <property type="term" value="P:homophilic cell adhesion via plasma membrane adhesion molecules"/>
    <property type="evidence" value="ECO:0007669"/>
    <property type="project" value="TreeGrafter"/>
</dbReference>
<evidence type="ECO:0000313" key="5">
    <source>
        <dbReference type="Proteomes" id="UP000298787"/>
    </source>
</evidence>
<evidence type="ECO:0000313" key="4">
    <source>
        <dbReference type="EMBL" id="TKS80854.1"/>
    </source>
</evidence>
<dbReference type="GO" id="GO:0098632">
    <property type="term" value="F:cell-cell adhesion mediator activity"/>
    <property type="evidence" value="ECO:0007669"/>
    <property type="project" value="TreeGrafter"/>
</dbReference>
<dbReference type="EMBL" id="CM014090">
    <property type="protein sequence ID" value="TKS80854.1"/>
    <property type="molecule type" value="Genomic_DNA"/>
</dbReference>
<dbReference type="SUPFAM" id="SSF48726">
    <property type="entry name" value="Immunoglobulin"/>
    <property type="match status" value="2"/>
</dbReference>
<organism evidence="4 5">
    <name type="scientific">Collichthys lucidus</name>
    <name type="common">Big head croaker</name>
    <name type="synonym">Sciaena lucida</name>
    <dbReference type="NCBI Taxonomy" id="240159"/>
    <lineage>
        <taxon>Eukaryota</taxon>
        <taxon>Metazoa</taxon>
        <taxon>Chordata</taxon>
        <taxon>Craniata</taxon>
        <taxon>Vertebrata</taxon>
        <taxon>Euteleostomi</taxon>
        <taxon>Actinopterygii</taxon>
        <taxon>Neopterygii</taxon>
        <taxon>Teleostei</taxon>
        <taxon>Neoteleostei</taxon>
        <taxon>Acanthomorphata</taxon>
        <taxon>Eupercaria</taxon>
        <taxon>Sciaenidae</taxon>
        <taxon>Collichthys</taxon>
    </lineage>
</organism>
<keyword evidence="5" id="KW-1185">Reference proteome</keyword>
<reference evidence="4 5" key="1">
    <citation type="submission" date="2019-01" db="EMBL/GenBank/DDBJ databases">
        <title>Genome Assembly of Collichthys lucidus.</title>
        <authorList>
            <person name="Cai M."/>
            <person name="Xiao S."/>
        </authorList>
    </citation>
    <scope>NUCLEOTIDE SEQUENCE [LARGE SCALE GENOMIC DNA]</scope>
    <source>
        <strain evidence="4">JT15FE1705JMU</strain>
        <tissue evidence="4">Muscle</tissue>
    </source>
</reference>
<feature type="domain" description="Ig-like" evidence="3">
    <location>
        <begin position="33"/>
        <end position="146"/>
    </location>
</feature>
<dbReference type="SMART" id="SM00409">
    <property type="entry name" value="IG"/>
    <property type="match status" value="2"/>
</dbReference>
<dbReference type="GO" id="GO:0005912">
    <property type="term" value="C:adherens junction"/>
    <property type="evidence" value="ECO:0007669"/>
    <property type="project" value="TreeGrafter"/>
</dbReference>
<sequence length="515" mass="55643">MTQVIKCKANLENVCAVVKAAFLGEVTMCRVIPAELSRDTQKVEIPRGEMEVVKGQVVVLHAWYSPNSDISKNSVIWNFVGTSRSSSGEVGHGQNDFTKRVGFSATMPSANLSIYINNTQESDSGRYICTVIIRGSAGITGDVRLNVKGNGPQHQSHFKSVLHDREPDGEGQRDSELQIKLWKTSPSVQMDQGCTCIRGLLLSRCRVSVCNSDTLVRSSKMQKYIPYVSNRSKHARYKLDVWSMQSGHRHDDRLLIDSSHNIPSHERHGTLRLSNLTKSMSGKYICRASNTAGSDSCSINLEVITSSNAGMVAAATLGSIVGLVAMVLFLIFILRRRQDTEEEEIANEIKEDAQAPKRVSWAKSNTGSDVGSKNGTLSSIATSPRPQDPHQLKFHYPYSPTSASDSSVINAYHLRPGEGNTLQGLPGYNIGGTPSRKHKRPPSANGGPPQVLRSPCGGHPQQDCGGSASGATSTHCVPANERLHSDTHGSCRSHGACSKPSRLTGVAGRSVSAGE</sequence>
<feature type="compositionally biased region" description="Polar residues" evidence="1">
    <location>
        <begin position="362"/>
        <end position="385"/>
    </location>
</feature>
<name>A0A4U5UZK7_COLLU</name>
<dbReference type="InterPro" id="IPR042757">
    <property type="entry name" value="ESAM"/>
</dbReference>
<protein>
    <submittedName>
        <fullName evidence="4">Endothelial cell-selective adhesion molecule</fullName>
    </submittedName>
</protein>
<dbReference type="InterPro" id="IPR036179">
    <property type="entry name" value="Ig-like_dom_sf"/>
</dbReference>
<keyword evidence="2" id="KW-0472">Membrane</keyword>
<keyword evidence="2" id="KW-1133">Transmembrane helix</keyword>
<feature type="transmembrane region" description="Helical" evidence="2">
    <location>
        <begin position="309"/>
        <end position="334"/>
    </location>
</feature>
<dbReference type="Gene3D" id="2.60.40.10">
    <property type="entry name" value="Immunoglobulins"/>
    <property type="match status" value="2"/>
</dbReference>
<dbReference type="PANTHER" id="PTHR44549">
    <property type="entry name" value="ENDOTHELIAL CELL-SELECTIVE ADHESION MOLECULE"/>
    <property type="match status" value="1"/>
</dbReference>
<accession>A0A4U5UZK7</accession>
<dbReference type="GO" id="GO:0005886">
    <property type="term" value="C:plasma membrane"/>
    <property type="evidence" value="ECO:0007669"/>
    <property type="project" value="TreeGrafter"/>
</dbReference>
<feature type="region of interest" description="Disordered" evidence="1">
    <location>
        <begin position="347"/>
        <end position="399"/>
    </location>
</feature>
<evidence type="ECO:0000256" key="2">
    <source>
        <dbReference type="SAM" id="Phobius"/>
    </source>
</evidence>
<dbReference type="InterPro" id="IPR013106">
    <property type="entry name" value="Ig_V-set"/>
</dbReference>
<dbReference type="PROSITE" id="PS50835">
    <property type="entry name" value="IG_LIKE"/>
    <property type="match status" value="1"/>
</dbReference>
<dbReference type="InterPro" id="IPR013783">
    <property type="entry name" value="Ig-like_fold"/>
</dbReference>
<evidence type="ECO:0000259" key="3">
    <source>
        <dbReference type="PROSITE" id="PS50835"/>
    </source>
</evidence>
<dbReference type="Pfam" id="PF07679">
    <property type="entry name" value="I-set"/>
    <property type="match status" value="1"/>
</dbReference>
<dbReference type="AlphaFoldDB" id="A0A4U5UZK7"/>
<dbReference type="Proteomes" id="UP000298787">
    <property type="component" value="Chromosome 13"/>
</dbReference>
<dbReference type="STRING" id="240159.A0A4U5UZK7"/>
<keyword evidence="2" id="KW-0812">Transmembrane</keyword>
<evidence type="ECO:0000256" key="1">
    <source>
        <dbReference type="SAM" id="MobiDB-lite"/>
    </source>
</evidence>
<dbReference type="PANTHER" id="PTHR44549:SF1">
    <property type="entry name" value="ENDOTHELIAL CELL-SELECTIVE ADHESION MOLECULE"/>
    <property type="match status" value="1"/>
</dbReference>
<dbReference type="InterPro" id="IPR007110">
    <property type="entry name" value="Ig-like_dom"/>
</dbReference>
<dbReference type="InterPro" id="IPR003599">
    <property type="entry name" value="Ig_sub"/>
</dbReference>
<feature type="region of interest" description="Disordered" evidence="1">
    <location>
        <begin position="417"/>
        <end position="515"/>
    </location>
</feature>
<proteinExistence type="predicted"/>
<dbReference type="InterPro" id="IPR013098">
    <property type="entry name" value="Ig_I-set"/>
</dbReference>
<gene>
    <name evidence="4" type="ORF">D9C73_014958</name>
</gene>